<protein>
    <recommendedName>
        <fullName evidence="5">MMS19 nucleotide excision repair protein</fullName>
    </recommendedName>
</protein>
<evidence type="ECO:0000256" key="5">
    <source>
        <dbReference type="RuleBase" id="RU367072"/>
    </source>
</evidence>
<keyword evidence="4 5" id="KW-0539">Nucleus</keyword>
<keyword evidence="8" id="KW-1185">Reference proteome</keyword>
<evidence type="ECO:0000256" key="1">
    <source>
        <dbReference type="ARBA" id="ARBA00004123"/>
    </source>
</evidence>
<gene>
    <name evidence="9" type="primary">LOC111455939</name>
</gene>
<dbReference type="SUPFAM" id="SSF48371">
    <property type="entry name" value="ARM repeat"/>
    <property type="match status" value="1"/>
</dbReference>
<reference evidence="9" key="1">
    <citation type="submission" date="2025-08" db="UniProtKB">
        <authorList>
            <consortium name="RefSeq"/>
        </authorList>
    </citation>
    <scope>IDENTIFICATION</scope>
    <source>
        <tissue evidence="9">Young leaves</tissue>
    </source>
</reference>
<dbReference type="InterPro" id="IPR039920">
    <property type="entry name" value="MMS19"/>
</dbReference>
<keyword evidence="5" id="KW-0234">DNA repair</keyword>
<dbReference type="PANTHER" id="PTHR12891">
    <property type="entry name" value="DNA REPAIR/TRANSCRIPTION PROTEIN MET18/MMS19"/>
    <property type="match status" value="1"/>
</dbReference>
<dbReference type="GO" id="GO:0016226">
    <property type="term" value="P:iron-sulfur cluster assembly"/>
    <property type="evidence" value="ECO:0007669"/>
    <property type="project" value="UniProtKB-UniRule"/>
</dbReference>
<dbReference type="Pfam" id="PF12460">
    <property type="entry name" value="MMS19_C"/>
    <property type="match status" value="1"/>
</dbReference>
<proteinExistence type="inferred from homology"/>
<name>A0A6J1GN60_CUCMO</name>
<feature type="domain" description="MMS19 C-terminal" evidence="6">
    <location>
        <begin position="693"/>
        <end position="1096"/>
    </location>
</feature>
<dbReference type="InterPro" id="IPR029240">
    <property type="entry name" value="MMS19_N"/>
</dbReference>
<evidence type="ECO:0000313" key="8">
    <source>
        <dbReference type="Proteomes" id="UP000504609"/>
    </source>
</evidence>
<dbReference type="AlphaFoldDB" id="A0A6J1GN60"/>
<evidence type="ECO:0000256" key="2">
    <source>
        <dbReference type="ARBA" id="ARBA00009340"/>
    </source>
</evidence>
<comment type="function">
    <text evidence="5">Key component of the cytosolic iron-sulfur protein assembly (CIA) complex, a multiprotein complex that mediates the incorporation of iron-sulfur cluster into apoproteins specifically involved in DNA metabolism and genomic integrity. In the CIA complex, MMS19 acts as an adapter between early-acting CIA components and a subset of cellular target iron-sulfur proteins.</text>
</comment>
<evidence type="ECO:0000259" key="7">
    <source>
        <dbReference type="Pfam" id="PF14500"/>
    </source>
</evidence>
<dbReference type="GO" id="GO:0006281">
    <property type="term" value="P:DNA repair"/>
    <property type="evidence" value="ECO:0007669"/>
    <property type="project" value="UniProtKB-UniRule"/>
</dbReference>
<dbReference type="InterPro" id="IPR024687">
    <property type="entry name" value="MMS19_C"/>
</dbReference>
<evidence type="ECO:0000259" key="6">
    <source>
        <dbReference type="Pfam" id="PF12460"/>
    </source>
</evidence>
<dbReference type="InterPro" id="IPR011989">
    <property type="entry name" value="ARM-like"/>
</dbReference>
<organism evidence="8 9">
    <name type="scientific">Cucurbita moschata</name>
    <name type="common">Winter crookneck squash</name>
    <name type="synonym">Cucurbita pepo var. moschata</name>
    <dbReference type="NCBI Taxonomy" id="3662"/>
    <lineage>
        <taxon>Eukaryota</taxon>
        <taxon>Viridiplantae</taxon>
        <taxon>Streptophyta</taxon>
        <taxon>Embryophyta</taxon>
        <taxon>Tracheophyta</taxon>
        <taxon>Spermatophyta</taxon>
        <taxon>Magnoliopsida</taxon>
        <taxon>eudicotyledons</taxon>
        <taxon>Gunneridae</taxon>
        <taxon>Pentapetalae</taxon>
        <taxon>rosids</taxon>
        <taxon>fabids</taxon>
        <taxon>Cucurbitales</taxon>
        <taxon>Cucurbitaceae</taxon>
        <taxon>Cucurbiteae</taxon>
        <taxon>Cucurbita</taxon>
    </lineage>
</organism>
<keyword evidence="3" id="KW-0677">Repeat</keyword>
<evidence type="ECO:0000256" key="3">
    <source>
        <dbReference type="ARBA" id="ARBA00022737"/>
    </source>
</evidence>
<accession>A0A6J1GN60</accession>
<dbReference type="GO" id="GO:0005634">
    <property type="term" value="C:nucleus"/>
    <property type="evidence" value="ECO:0007669"/>
    <property type="project" value="UniProtKB-SubCell"/>
</dbReference>
<evidence type="ECO:0000256" key="4">
    <source>
        <dbReference type="ARBA" id="ARBA00023242"/>
    </source>
</evidence>
<dbReference type="GO" id="GO:0051604">
    <property type="term" value="P:protein maturation"/>
    <property type="evidence" value="ECO:0007669"/>
    <property type="project" value="UniProtKB-UniRule"/>
</dbReference>
<dbReference type="Gene3D" id="1.25.10.10">
    <property type="entry name" value="Leucine-rich Repeat Variant"/>
    <property type="match status" value="1"/>
</dbReference>
<dbReference type="GO" id="GO:0097361">
    <property type="term" value="C:cytosolic [4Fe-4S] assembly targeting complex"/>
    <property type="evidence" value="ECO:0007669"/>
    <property type="project" value="UniProtKB-UniRule"/>
</dbReference>
<feature type="domain" description="MMS19 N-terminal" evidence="7">
    <location>
        <begin position="46"/>
        <end position="314"/>
    </location>
</feature>
<dbReference type="PANTHER" id="PTHR12891:SF0">
    <property type="entry name" value="MMS19 NUCLEOTIDE EXCISION REPAIR PROTEIN HOMOLOG"/>
    <property type="match status" value="1"/>
</dbReference>
<comment type="subcellular location">
    <subcellularLocation>
        <location evidence="1 5">Nucleus</location>
    </subcellularLocation>
</comment>
<dbReference type="InterPro" id="IPR016024">
    <property type="entry name" value="ARM-type_fold"/>
</dbReference>
<sequence length="1148" mass="128054">MAELSKLTQYIESFVDVSHTPSQQATSLEAIISLVKNNVVTIKTLVTEMGMYLTITDHIIRGRGILLLGEVLTCLASKPLDDATIHSLMTFFTERLADWKALRGALIGCLALMRRKTEVGAVSQNDAKSFAQSYFQNLQVQSLGQHDRKLSFELLVCLLEHYPDAVVSLGDDLVYGICEAIDGEKDPHCLMLTFHIVELVAKLFPDPTGTLASSSSDLFEFLGCYFPIHFTHGKEEDVDVTRNDLSRALMMAFSSNPLFEPFAIPLLLEKLSSSLPLAKIDSLKYLSDCTVKYGADRMEKHSEAIWSSVKEIIFTSIEQPSLSFNLESLDSPSFQGNEMIIEALRLLQKMVVESNGSFLRLIINDEDIKEILNSLNIYTCYNDLPLQSRQRLNAVGHILYKSANASVASCNHVFESFFPCLLDFVGISVDQSDNYKISPSRNFNFGALYLCIELLAACRDLYASCDEQTCSVKEKSYNMLQTFSCALVQLLNSTFPGIAKKDLHDAEFYCAVKGLRNLAIFPVGSSPISSVVFEDILLGLMSFITMNLECGSLWNHALKALQHIGSFVDRYHGSVEWQSYMHVVVEKIAPMFSLHDEALPLTLKLKMASDIGRSGRSYMLKIVQGIEEATSFHLSEVYSNGNSKSVEILLSLLDCYSTKILPWFDEAGDFEEVILRITINIWDQIEKCLVFSTSMDKALLDSTMMALKLSVRSCSKESQNIIIQKAFNVLLTSSFSPSKVALSTTIPVKMEGLQLLQQKDSPLSRDEWILSLFASVIIALRPQIHVPDVRSVMRLLMLSITRGCIPAAQALGSMINKLSLKSDKVEVSNYVSLEEAIDIIFNTKFRCFHNESTRDGSEMLLTDLCSSIEKGSLLPVHAVVGLSWIGKGLLLFGHEKVRDVTMVFLQCLVSKSRTDASPLQKVILEKDCETNLDFGVMNGAADAFHILMSDSEACLNRKFHAILRPLYKQRFFSTMMPIFQSLVSKSDESLSRYMLYEAFAHVISDTPLTAIMSDAKKVSLNLIPMLLDGLLALSVNIINKDVVYSLLLVLSGILMDKNVQEAVTENAHKIVDCLAGLTAFPHMMLVRETSIQCLVAVSELPHARIYPMRMQVLHAISKALDDPKRAVRQEAVRCRQAWASIASRSLNF</sequence>
<dbReference type="GeneID" id="111455939"/>
<evidence type="ECO:0000313" key="9">
    <source>
        <dbReference type="RefSeq" id="XP_022953368.1"/>
    </source>
</evidence>
<dbReference type="RefSeq" id="XP_022953368.1">
    <property type="nucleotide sequence ID" value="XM_023097600.1"/>
</dbReference>
<dbReference type="Proteomes" id="UP000504609">
    <property type="component" value="Unplaced"/>
</dbReference>
<keyword evidence="5" id="KW-0227">DNA damage</keyword>
<dbReference type="Pfam" id="PF14500">
    <property type="entry name" value="MMS19_N"/>
    <property type="match status" value="1"/>
</dbReference>
<comment type="similarity">
    <text evidence="2 5">Belongs to the MET18/MMS19 family.</text>
</comment>
<dbReference type="KEGG" id="cmos:111455939"/>